<accession>A0A7G6WZL6</accession>
<dbReference type="RefSeq" id="WP_185448708.1">
    <property type="nucleotide sequence ID" value="NZ_CP043661.1"/>
</dbReference>
<reference evidence="2" key="1">
    <citation type="submission" date="2019-09" db="EMBL/GenBank/DDBJ databases">
        <title>Antimicrobial potential of Antarctic Bacteria.</title>
        <authorList>
            <person name="Benaud N."/>
            <person name="Edwards R.J."/>
            <person name="Ferrari B.C."/>
        </authorList>
    </citation>
    <scope>NUCLEOTIDE SEQUENCE [LARGE SCALE GENOMIC DNA]</scope>
    <source>
        <strain evidence="2">SPB151</strain>
    </source>
</reference>
<dbReference type="AlphaFoldDB" id="A0A7G6WZL6"/>
<gene>
    <name evidence="1" type="ORF">F1D05_17785</name>
</gene>
<name>A0A7G6WZL6_9ACTN</name>
<evidence type="ECO:0000313" key="1">
    <source>
        <dbReference type="EMBL" id="QNE19431.1"/>
    </source>
</evidence>
<evidence type="ECO:0000313" key="2">
    <source>
        <dbReference type="Proteomes" id="UP000515563"/>
    </source>
</evidence>
<sequence>MTGKKSDRRDDLVAAPFLAMGPAVPRLAADKGATVYLLGHESEEGVYIRKDDGIVWLRTVALGDRWFSVDAAAWAADEWEPDPGPSHDWEPAVAAGLTLIATWTSSGGVQEVTRPTELARHYLGWPVPALDSLE</sequence>
<keyword evidence="2" id="KW-1185">Reference proteome</keyword>
<organism evidence="1 2">
    <name type="scientific">Kribbella qitaiheensis</name>
    <dbReference type="NCBI Taxonomy" id="1544730"/>
    <lineage>
        <taxon>Bacteria</taxon>
        <taxon>Bacillati</taxon>
        <taxon>Actinomycetota</taxon>
        <taxon>Actinomycetes</taxon>
        <taxon>Propionibacteriales</taxon>
        <taxon>Kribbellaceae</taxon>
        <taxon>Kribbella</taxon>
    </lineage>
</organism>
<dbReference type="KEGG" id="kqi:F1D05_17785"/>
<proteinExistence type="predicted"/>
<reference evidence="1 2" key="2">
    <citation type="journal article" date="2020" name="Microbiol. Resour. Announc.">
        <title>Antarctic desert soil bacteria exhibit high novel natural product potential, evaluated through long-read genome sequencing and comparative genomics.</title>
        <authorList>
            <person name="Benaud N."/>
            <person name="Edwards R.J."/>
            <person name="Amos T.G."/>
            <person name="D'Agostino P.M."/>
            <person name="Gutierrez-Chavez C."/>
            <person name="Montgomery K."/>
            <person name="Nicetic I."/>
            <person name="Ferrari B.C."/>
        </authorList>
    </citation>
    <scope>NUCLEOTIDE SEQUENCE [LARGE SCALE GENOMIC DNA]</scope>
    <source>
        <strain evidence="1 2">SPB151</strain>
    </source>
</reference>
<dbReference type="EMBL" id="CP043661">
    <property type="protein sequence ID" value="QNE19431.1"/>
    <property type="molecule type" value="Genomic_DNA"/>
</dbReference>
<protein>
    <submittedName>
        <fullName evidence="1">Uncharacterized protein</fullName>
    </submittedName>
</protein>
<dbReference type="Proteomes" id="UP000515563">
    <property type="component" value="Chromosome"/>
</dbReference>